<dbReference type="Proteomes" id="UP000321363">
    <property type="component" value="Unassembled WGS sequence"/>
</dbReference>
<organism evidence="2 3">
    <name type="scientific">Metabacillus litoralis</name>
    <dbReference type="NCBI Taxonomy" id="152268"/>
    <lineage>
        <taxon>Bacteria</taxon>
        <taxon>Bacillati</taxon>
        <taxon>Bacillota</taxon>
        <taxon>Bacilli</taxon>
        <taxon>Bacillales</taxon>
        <taxon>Bacillaceae</taxon>
        <taxon>Metabacillus</taxon>
    </lineage>
</organism>
<evidence type="ECO:0000313" key="3">
    <source>
        <dbReference type="Proteomes" id="UP000321363"/>
    </source>
</evidence>
<proteinExistence type="predicted"/>
<dbReference type="OrthoDB" id="529831at2"/>
<evidence type="ECO:0000313" key="2">
    <source>
        <dbReference type="EMBL" id="TXC91610.1"/>
    </source>
</evidence>
<dbReference type="RefSeq" id="WP_146947407.1">
    <property type="nucleotide sequence ID" value="NZ_VOQF01000004.1"/>
</dbReference>
<feature type="signal peptide" evidence="1">
    <location>
        <begin position="1"/>
        <end position="21"/>
    </location>
</feature>
<gene>
    <name evidence="2" type="ORF">FS935_08210</name>
</gene>
<name>A0A5C6W6X4_9BACI</name>
<comment type="caution">
    <text evidence="2">The sequence shown here is derived from an EMBL/GenBank/DDBJ whole genome shotgun (WGS) entry which is preliminary data.</text>
</comment>
<keyword evidence="1" id="KW-0732">Signal</keyword>
<reference evidence="2 3" key="1">
    <citation type="journal article" date="2005" name="Int. J. Syst. Evol. Microbiol.">
        <title>Bacillus litoralis sp. nov., isolated from a tidal flat of the Yellow Sea in Korea.</title>
        <authorList>
            <person name="Yoon J.H."/>
            <person name="Oh T.K."/>
        </authorList>
    </citation>
    <scope>NUCLEOTIDE SEQUENCE [LARGE SCALE GENOMIC DNA]</scope>
    <source>
        <strain evidence="2 3">SW-211</strain>
    </source>
</reference>
<accession>A0A5C6W6X4</accession>
<sequence>MKITVLTLVTLVTFMYNTALSHATSQQYFDFEISLQKWSEVNEIIPRSSTFTVIDIETAKSFNVQRRAGSGHADVQPLTKSDTKVMKEIYDGSWSWHRRAILIVANNMLIPASMHGMPHGAGAIKNGFPGHFCIHFNESTTHRSGKYDISHHIMILKAAGKYEEYIKALTAEQALNVLLVTIKNNDKNLAKEIALSNKDLERELQVINDIEALRWSIDHPIYSDDLLTTIPVELKVYLKNIGSIKVKTNFTMIRTSPISSWKVNIDPLIQLINENK</sequence>
<dbReference type="EMBL" id="VOQF01000004">
    <property type="protein sequence ID" value="TXC91610.1"/>
    <property type="molecule type" value="Genomic_DNA"/>
</dbReference>
<protein>
    <submittedName>
        <fullName evidence="2">Uncharacterized protein</fullName>
    </submittedName>
</protein>
<feature type="chain" id="PRO_5038335497" evidence="1">
    <location>
        <begin position="22"/>
        <end position="276"/>
    </location>
</feature>
<keyword evidence="3" id="KW-1185">Reference proteome</keyword>
<evidence type="ECO:0000256" key="1">
    <source>
        <dbReference type="SAM" id="SignalP"/>
    </source>
</evidence>
<dbReference type="AlphaFoldDB" id="A0A5C6W6X4"/>